<protein>
    <submittedName>
        <fullName evidence="1">Uncharacterized protein</fullName>
    </submittedName>
</protein>
<dbReference type="AlphaFoldDB" id="A0A9W4UNM8"/>
<reference evidence="1" key="1">
    <citation type="submission" date="2023-01" db="EMBL/GenBank/DDBJ databases">
        <authorList>
            <person name="Van Ghelder C."/>
            <person name="Rancurel C."/>
        </authorList>
    </citation>
    <scope>NUCLEOTIDE SEQUENCE</scope>
    <source>
        <strain evidence="1">CNCM I-4278</strain>
    </source>
</reference>
<dbReference type="Proteomes" id="UP001152607">
    <property type="component" value="Unassembled WGS sequence"/>
</dbReference>
<dbReference type="EMBL" id="CAOQHR010000009">
    <property type="protein sequence ID" value="CAI6339280.1"/>
    <property type="molecule type" value="Genomic_DNA"/>
</dbReference>
<comment type="caution">
    <text evidence="1">The sequence shown here is derived from an EMBL/GenBank/DDBJ whole genome shotgun (WGS) entry which is preliminary data.</text>
</comment>
<evidence type="ECO:0000313" key="2">
    <source>
        <dbReference type="Proteomes" id="UP001152607"/>
    </source>
</evidence>
<proteinExistence type="predicted"/>
<dbReference type="OrthoDB" id="3682427at2759"/>
<accession>A0A9W4UNM8</accession>
<organism evidence="1 2">
    <name type="scientific">Periconia digitata</name>
    <dbReference type="NCBI Taxonomy" id="1303443"/>
    <lineage>
        <taxon>Eukaryota</taxon>
        <taxon>Fungi</taxon>
        <taxon>Dikarya</taxon>
        <taxon>Ascomycota</taxon>
        <taxon>Pezizomycotina</taxon>
        <taxon>Dothideomycetes</taxon>
        <taxon>Pleosporomycetidae</taxon>
        <taxon>Pleosporales</taxon>
        <taxon>Massarineae</taxon>
        <taxon>Periconiaceae</taxon>
        <taxon>Periconia</taxon>
    </lineage>
</organism>
<sequence>MSASSCTYADIFPKPPTSAPSCAVRVGGANATILDTCCNGEVNLISTYATPGSSSDCYQYCNAPDVSAVQSCLGESMNMYGVAGAGYQCFNAAEERSVGSGGLAIRFRRESWLRKFAFGAWIACGILAYT</sequence>
<gene>
    <name evidence="1" type="ORF">PDIGIT_LOCUS12433</name>
</gene>
<evidence type="ECO:0000313" key="1">
    <source>
        <dbReference type="EMBL" id="CAI6339280.1"/>
    </source>
</evidence>
<name>A0A9W4UNM8_9PLEO</name>
<keyword evidence="2" id="KW-1185">Reference proteome</keyword>